<keyword evidence="6 18" id="KW-0812">Transmembrane</keyword>
<dbReference type="AlphaFoldDB" id="A0A8B9R7G6"/>
<evidence type="ECO:0000256" key="14">
    <source>
        <dbReference type="ARBA" id="ARBA00039413"/>
    </source>
</evidence>
<evidence type="ECO:0000256" key="3">
    <source>
        <dbReference type="ARBA" id="ARBA00004906"/>
    </source>
</evidence>
<feature type="compositionally biased region" description="Basic and acidic residues" evidence="17">
    <location>
        <begin position="1"/>
        <end position="19"/>
    </location>
</feature>
<organism evidence="21 22">
    <name type="scientific">Astyanax mexicanus</name>
    <name type="common">Blind cave fish</name>
    <name type="synonym">Astyanax fasciatus mexicanus</name>
    <dbReference type="NCBI Taxonomy" id="7994"/>
    <lineage>
        <taxon>Eukaryota</taxon>
        <taxon>Metazoa</taxon>
        <taxon>Chordata</taxon>
        <taxon>Craniata</taxon>
        <taxon>Vertebrata</taxon>
        <taxon>Euteleostomi</taxon>
        <taxon>Actinopterygii</taxon>
        <taxon>Neopterygii</taxon>
        <taxon>Teleostei</taxon>
        <taxon>Ostariophysi</taxon>
        <taxon>Characiformes</taxon>
        <taxon>Characoidei</taxon>
        <taxon>Acestrorhamphidae</taxon>
        <taxon>Acestrorhamphinae</taxon>
        <taxon>Astyanax</taxon>
    </lineage>
</organism>
<evidence type="ECO:0000256" key="9">
    <source>
        <dbReference type="ARBA" id="ARBA00022786"/>
    </source>
</evidence>
<dbReference type="InterPro" id="IPR044235">
    <property type="entry name" value="RNFT1/2"/>
</dbReference>
<evidence type="ECO:0000256" key="2">
    <source>
        <dbReference type="ARBA" id="ARBA00004127"/>
    </source>
</evidence>
<proteinExistence type="predicted"/>
<evidence type="ECO:0000313" key="23">
    <source>
        <dbReference type="Proteomes" id="UP000752171"/>
    </source>
</evidence>
<feature type="compositionally biased region" description="Basic residues" evidence="17">
    <location>
        <begin position="86"/>
        <end position="102"/>
    </location>
</feature>
<comment type="function">
    <text evidence="13">E3 ubiquitin-protein ligase that acts in the endoplasmic reticulum (ER)-associated degradation (ERAD) pathway, which targets misfolded proteins that accumulate in the endoplasmic reticulum (ER) for ubiquitination and subsequent proteasome-mediated degradation. Protects cells from ER stress-induced apoptosis.</text>
</comment>
<dbReference type="InterPro" id="IPR001841">
    <property type="entry name" value="Znf_RING"/>
</dbReference>
<keyword evidence="5" id="KW-0808">Transferase</keyword>
<evidence type="ECO:0000313" key="22">
    <source>
        <dbReference type="Proteomes" id="UP000694621"/>
    </source>
</evidence>
<feature type="transmembrane region" description="Helical" evidence="18">
    <location>
        <begin position="236"/>
        <end position="262"/>
    </location>
</feature>
<feature type="transmembrane region" description="Helical" evidence="18">
    <location>
        <begin position="158"/>
        <end position="175"/>
    </location>
</feature>
<evidence type="ECO:0000256" key="7">
    <source>
        <dbReference type="ARBA" id="ARBA00022723"/>
    </source>
</evidence>
<dbReference type="InterPro" id="IPR017907">
    <property type="entry name" value="Znf_RING_CS"/>
</dbReference>
<gene>
    <name evidence="21" type="primary">rnft1</name>
    <name evidence="20" type="synonym">RNFT1</name>
    <name evidence="20" type="ORF">AMEX_G23248</name>
</gene>
<evidence type="ECO:0000256" key="16">
    <source>
        <dbReference type="PROSITE-ProRule" id="PRU00175"/>
    </source>
</evidence>
<dbReference type="GeneID" id="103046121"/>
<dbReference type="Gene3D" id="3.30.40.10">
    <property type="entry name" value="Zinc/RING finger domain, C3HC4 (zinc finger)"/>
    <property type="match status" value="1"/>
</dbReference>
<comment type="catalytic activity">
    <reaction evidence="1">
        <text>S-ubiquitinyl-[E2 ubiquitin-conjugating enzyme]-L-cysteine + [acceptor protein]-L-lysine = [E2 ubiquitin-conjugating enzyme]-L-cysteine + N(6)-ubiquitinyl-[acceptor protein]-L-lysine.</text>
        <dbReference type="EC" id="2.3.2.27"/>
    </reaction>
</comment>
<dbReference type="Proteomes" id="UP000694621">
    <property type="component" value="Unplaced"/>
</dbReference>
<keyword evidence="7" id="KW-0479">Metal-binding</keyword>
<reference evidence="20 23" key="1">
    <citation type="submission" date="2021-07" db="EMBL/GenBank/DDBJ databases">
        <authorList>
            <person name="Imarazene B."/>
            <person name="Zahm M."/>
            <person name="Klopp C."/>
            <person name="Cabau C."/>
            <person name="Beille S."/>
            <person name="Jouanno E."/>
            <person name="Castinel A."/>
            <person name="Lluch J."/>
            <person name="Gil L."/>
            <person name="Kuchtly C."/>
            <person name="Lopez Roques C."/>
            <person name="Donnadieu C."/>
            <person name="Parrinello H."/>
            <person name="Journot L."/>
            <person name="Du K."/>
            <person name="Schartl M."/>
            <person name="Retaux S."/>
            <person name="Guiguen Y."/>
        </authorList>
    </citation>
    <scope>NUCLEOTIDE SEQUENCE [LARGE SCALE GENOMIC DNA]</scope>
    <source>
        <strain evidence="20">Pach_M1</strain>
        <tissue evidence="20">Testis</tissue>
    </source>
</reference>
<evidence type="ECO:0000256" key="12">
    <source>
        <dbReference type="ARBA" id="ARBA00023136"/>
    </source>
</evidence>
<dbReference type="GO" id="GO:0008270">
    <property type="term" value="F:zinc ion binding"/>
    <property type="evidence" value="ECO:0007669"/>
    <property type="project" value="UniProtKB-KW"/>
</dbReference>
<dbReference type="Ensembl" id="ENSAMXT00005025605.1">
    <property type="protein sequence ID" value="ENSAMXP00005023174.1"/>
    <property type="gene ID" value="ENSAMXG00005011925.1"/>
</dbReference>
<feature type="transmembrane region" description="Helical" evidence="18">
    <location>
        <begin position="195"/>
        <end position="212"/>
    </location>
</feature>
<keyword evidence="8 16" id="KW-0863">Zinc-finger</keyword>
<dbReference type="GO" id="GO:1904294">
    <property type="term" value="P:positive regulation of ERAD pathway"/>
    <property type="evidence" value="ECO:0007669"/>
    <property type="project" value="InterPro"/>
</dbReference>
<feature type="compositionally biased region" description="Low complexity" evidence="17">
    <location>
        <begin position="68"/>
        <end position="85"/>
    </location>
</feature>
<protein>
    <recommendedName>
        <fullName evidence="14">E3 ubiquitin-protein ligase RNFT1</fullName>
        <ecNumber evidence="4">2.3.2.27</ecNumber>
    </recommendedName>
    <alternativeName>
        <fullName evidence="15">RING finger and transmembrane domain-containing protein 1</fullName>
    </alternativeName>
</protein>
<accession>A0A8B9R7G6</accession>
<evidence type="ECO:0000256" key="8">
    <source>
        <dbReference type="ARBA" id="ARBA00022771"/>
    </source>
</evidence>
<evidence type="ECO:0000259" key="19">
    <source>
        <dbReference type="PROSITE" id="PS50089"/>
    </source>
</evidence>
<evidence type="ECO:0000256" key="1">
    <source>
        <dbReference type="ARBA" id="ARBA00000900"/>
    </source>
</evidence>
<dbReference type="InterPro" id="IPR013083">
    <property type="entry name" value="Znf_RING/FYVE/PHD"/>
</dbReference>
<evidence type="ECO:0000256" key="17">
    <source>
        <dbReference type="SAM" id="MobiDB-lite"/>
    </source>
</evidence>
<evidence type="ECO:0000256" key="6">
    <source>
        <dbReference type="ARBA" id="ARBA00022692"/>
    </source>
</evidence>
<keyword evidence="9" id="KW-0833">Ubl conjugation pathway</keyword>
<evidence type="ECO:0000313" key="20">
    <source>
        <dbReference type="EMBL" id="KAG9263238.1"/>
    </source>
</evidence>
<dbReference type="PANTHER" id="PTHR15860:SF1">
    <property type="entry name" value="E3 UBIQUITIN-PROTEIN LIGASE RNFT1"/>
    <property type="match status" value="1"/>
</dbReference>
<keyword evidence="11 18" id="KW-1133">Transmembrane helix</keyword>
<dbReference type="OMA" id="GCIHSRL"/>
<dbReference type="KEGG" id="amex:103046121"/>
<dbReference type="EMBL" id="JAICCE010000020">
    <property type="protein sequence ID" value="KAG9263238.1"/>
    <property type="molecule type" value="Genomic_DNA"/>
</dbReference>
<evidence type="ECO:0000256" key="15">
    <source>
        <dbReference type="ARBA" id="ARBA00042946"/>
    </source>
</evidence>
<dbReference type="GO" id="GO:0061630">
    <property type="term" value="F:ubiquitin protein ligase activity"/>
    <property type="evidence" value="ECO:0007669"/>
    <property type="project" value="UniProtKB-EC"/>
</dbReference>
<dbReference type="PROSITE" id="PS50089">
    <property type="entry name" value="ZF_RING_2"/>
    <property type="match status" value="1"/>
</dbReference>
<feature type="compositionally biased region" description="Polar residues" evidence="17">
    <location>
        <begin position="28"/>
        <end position="42"/>
    </location>
</feature>
<dbReference type="RefSeq" id="XP_007239058.1">
    <property type="nucleotide sequence ID" value="XM_007238996.4"/>
</dbReference>
<comment type="pathway">
    <text evidence="3">Protein modification; protein ubiquitination.</text>
</comment>
<comment type="subcellular location">
    <subcellularLocation>
        <location evidence="2">Endomembrane system</location>
        <topology evidence="2">Multi-pass membrane protein</topology>
    </subcellularLocation>
</comment>
<evidence type="ECO:0000256" key="18">
    <source>
        <dbReference type="SAM" id="Phobius"/>
    </source>
</evidence>
<dbReference type="GO" id="GO:0005783">
    <property type="term" value="C:endoplasmic reticulum"/>
    <property type="evidence" value="ECO:0007669"/>
    <property type="project" value="TreeGrafter"/>
</dbReference>
<dbReference type="SUPFAM" id="SSF57850">
    <property type="entry name" value="RING/U-box"/>
    <property type="match status" value="1"/>
</dbReference>
<feature type="region of interest" description="Disordered" evidence="17">
    <location>
        <begin position="1"/>
        <end position="126"/>
    </location>
</feature>
<evidence type="ECO:0000256" key="10">
    <source>
        <dbReference type="ARBA" id="ARBA00022833"/>
    </source>
</evidence>
<keyword evidence="10" id="KW-0862">Zinc</keyword>
<name>A0A8B9R7G6_ASTMX</name>
<dbReference type="Proteomes" id="UP000752171">
    <property type="component" value="Unassembled WGS sequence"/>
</dbReference>
<sequence length="424" mass="47595">MKLRPQYERRAFNVSESRRGLKPGETTVMPTELNSQDGSSGLSLALQPEHLSRTSGSGAVTSLEPGDVRVAVGSSAAESSGVPASRRPRSGAHSHAHTHSHGSGRVYTQPYPEAEQSGHEPDTGESSASFSELRYLFRWLQKSLPFIVILSAKLVIQHALGLAVGVGLFTTFLYVNKNIQTQVFLQDRQSKLQCLWLLSFLIASSLLFYYAFQAESLYYCLILVNPQVEQLDFWEVLWAVGVTSFTVKFVFMGFKCLILLLPSPVMVHRRRGQWYMMIEEVSQVYQVIVPVPPWFRYLVSYRQVGSSVDLTLGVLLALLYLILKLLGLYGQWGSLKKTVRTFLSCEVNGGPATLSQCTEAGDTCPICQSDFKQPRVLLCQHIFCEECITQWFNLEKTCPLCRTIITDKVHKWKDGATSPYLQLY</sequence>
<keyword evidence="12 18" id="KW-0472">Membrane</keyword>
<dbReference type="CTD" id="51136"/>
<feature type="transmembrane region" description="Helical" evidence="18">
    <location>
        <begin position="310"/>
        <end position="330"/>
    </location>
</feature>
<dbReference type="PROSITE" id="PS00518">
    <property type="entry name" value="ZF_RING_1"/>
    <property type="match status" value="1"/>
</dbReference>
<dbReference type="SMART" id="SM00184">
    <property type="entry name" value="RING"/>
    <property type="match status" value="1"/>
</dbReference>
<evidence type="ECO:0000256" key="5">
    <source>
        <dbReference type="ARBA" id="ARBA00022679"/>
    </source>
</evidence>
<evidence type="ECO:0000256" key="4">
    <source>
        <dbReference type="ARBA" id="ARBA00012483"/>
    </source>
</evidence>
<reference evidence="21" key="2">
    <citation type="submission" date="2025-05" db="UniProtKB">
        <authorList>
            <consortium name="Ensembl"/>
        </authorList>
    </citation>
    <scope>IDENTIFICATION</scope>
</reference>
<dbReference type="EC" id="2.3.2.27" evidence="4"/>
<dbReference type="Pfam" id="PF13639">
    <property type="entry name" value="zf-RING_2"/>
    <property type="match status" value="1"/>
</dbReference>
<feature type="domain" description="RING-type" evidence="19">
    <location>
        <begin position="364"/>
        <end position="402"/>
    </location>
</feature>
<dbReference type="PANTHER" id="PTHR15860">
    <property type="entry name" value="UNCHARACTERIZED RING FINGER-CONTAINING PROTEIN"/>
    <property type="match status" value="1"/>
</dbReference>
<evidence type="ECO:0000313" key="21">
    <source>
        <dbReference type="Ensembl" id="ENSAMXP00005023174.1"/>
    </source>
</evidence>
<evidence type="ECO:0000256" key="13">
    <source>
        <dbReference type="ARBA" id="ARBA00037172"/>
    </source>
</evidence>
<evidence type="ECO:0000256" key="11">
    <source>
        <dbReference type="ARBA" id="ARBA00022989"/>
    </source>
</evidence>